<sequence>MMILTMVMALAAAAPSAEAEALGQRIARTGTLGAMLPQATEAETQQMIAAHPELTDAERATLRETGVEVTESALARLTKALGTAYAQILSVEDMEAIAAFNESPAASAYRKAQPVATASAMKSLGGLDFKGELTAAFCKKTGKLCAAPKGNPNGR</sequence>
<accession>A0ABY7TLX0</accession>
<protein>
    <submittedName>
        <fullName evidence="3">DUF2059 domain-containing protein</fullName>
    </submittedName>
</protein>
<reference evidence="3 4" key="1">
    <citation type="submission" date="2023-02" db="EMBL/GenBank/DDBJ databases">
        <title>Genome sequence of Sphingomonas naphthae.</title>
        <authorList>
            <person name="Kim S."/>
            <person name="Heo J."/>
            <person name="Kwon S.-W."/>
        </authorList>
    </citation>
    <scope>NUCLEOTIDE SEQUENCE [LARGE SCALE GENOMIC DNA]</scope>
    <source>
        <strain evidence="3 4">KACC 18716</strain>
    </source>
</reference>
<keyword evidence="1" id="KW-0732">Signal</keyword>
<evidence type="ECO:0000256" key="1">
    <source>
        <dbReference type="SAM" id="SignalP"/>
    </source>
</evidence>
<feature type="signal peptide" evidence="1">
    <location>
        <begin position="1"/>
        <end position="19"/>
    </location>
</feature>
<organism evidence="3 4">
    <name type="scientific">Sphingomonas naphthae</name>
    <dbReference type="NCBI Taxonomy" id="1813468"/>
    <lineage>
        <taxon>Bacteria</taxon>
        <taxon>Pseudomonadati</taxon>
        <taxon>Pseudomonadota</taxon>
        <taxon>Alphaproteobacteria</taxon>
        <taxon>Sphingomonadales</taxon>
        <taxon>Sphingomonadaceae</taxon>
        <taxon>Sphingomonas</taxon>
    </lineage>
</organism>
<dbReference type="RefSeq" id="WP_273686807.1">
    <property type="nucleotide sequence ID" value="NZ_CP117411.1"/>
</dbReference>
<feature type="chain" id="PRO_5047037735" evidence="1">
    <location>
        <begin position="20"/>
        <end position="155"/>
    </location>
</feature>
<gene>
    <name evidence="3" type="ORF">PQ455_14485</name>
</gene>
<dbReference type="Pfam" id="PF09832">
    <property type="entry name" value="DUF2059"/>
    <property type="match status" value="1"/>
</dbReference>
<proteinExistence type="predicted"/>
<evidence type="ECO:0000313" key="4">
    <source>
        <dbReference type="Proteomes" id="UP001220395"/>
    </source>
</evidence>
<dbReference type="Proteomes" id="UP001220395">
    <property type="component" value="Chromosome"/>
</dbReference>
<feature type="domain" description="DUF2059" evidence="2">
    <location>
        <begin position="77"/>
        <end position="122"/>
    </location>
</feature>
<evidence type="ECO:0000313" key="3">
    <source>
        <dbReference type="EMBL" id="WCT72834.1"/>
    </source>
</evidence>
<evidence type="ECO:0000259" key="2">
    <source>
        <dbReference type="Pfam" id="PF09832"/>
    </source>
</evidence>
<keyword evidence="4" id="KW-1185">Reference proteome</keyword>
<dbReference type="InterPro" id="IPR018637">
    <property type="entry name" value="DUF2059"/>
</dbReference>
<dbReference type="EMBL" id="CP117411">
    <property type="protein sequence ID" value="WCT72834.1"/>
    <property type="molecule type" value="Genomic_DNA"/>
</dbReference>
<name>A0ABY7TLX0_9SPHN</name>